<dbReference type="KEGG" id="ela:UCREL1_3753"/>
<dbReference type="AlphaFoldDB" id="M7SXF0"/>
<evidence type="ECO:0000313" key="3">
    <source>
        <dbReference type="EMBL" id="EMR69213.1"/>
    </source>
</evidence>
<dbReference type="eggNOG" id="ENOG502RP58">
    <property type="taxonomic scope" value="Eukaryota"/>
</dbReference>
<dbReference type="HOGENOM" id="CLU_842067_0_0_1"/>
<protein>
    <submittedName>
        <fullName evidence="3">Uncharacterized protein</fullName>
    </submittedName>
</protein>
<proteinExistence type="predicted"/>
<evidence type="ECO:0000256" key="2">
    <source>
        <dbReference type="SAM" id="Phobius"/>
    </source>
</evidence>
<evidence type="ECO:0000256" key="1">
    <source>
        <dbReference type="SAM" id="MobiDB-lite"/>
    </source>
</evidence>
<feature type="transmembrane region" description="Helical" evidence="2">
    <location>
        <begin position="298"/>
        <end position="319"/>
    </location>
</feature>
<keyword evidence="2" id="KW-0812">Transmembrane</keyword>
<gene>
    <name evidence="3" type="ORF">UCREL1_3753</name>
</gene>
<name>M7SXF0_EUTLA</name>
<sequence length="330" mass="38139">MDLIWKSFGFDESEINRPAFEYRPQRCTAIKYSLNDGFNLQNPNQSKIVGTADEWRAWLSTRTYALFLGLEDQDIRFIKGRVEFAQSAVLKPFTLISTFLTLEKMQRFKQVEDEVTNLSNMLQNTRYPAKDVQDLIGTYIRVARLKNSLESWQKEIEGLQPHLADFEELPTEDSKVDKSPQTNGDQPNGVPANNTTQPAAPDDSLDISEYLQRTTNEYQAKIRSCDVVLNATSLAFQMELSQIARQDAQTAISDGKQMKTLARVTMWFLPATFVASFMSMGLFQWHPDEDDTVLSPWWYIYFAVALPLTLFVLGLYYVFEWRSEWQRKRA</sequence>
<reference evidence="4" key="1">
    <citation type="journal article" date="2013" name="Genome Announc.">
        <title>Draft genome sequence of the grapevine dieback fungus Eutypa lata UCR-EL1.</title>
        <authorList>
            <person name="Blanco-Ulate B."/>
            <person name="Rolshausen P.E."/>
            <person name="Cantu D."/>
        </authorList>
    </citation>
    <scope>NUCLEOTIDE SEQUENCE [LARGE SCALE GENOMIC DNA]</scope>
    <source>
        <strain evidence="4">UCR-EL1</strain>
    </source>
</reference>
<keyword evidence="2" id="KW-0472">Membrane</keyword>
<feature type="compositionally biased region" description="Polar residues" evidence="1">
    <location>
        <begin position="179"/>
        <end position="198"/>
    </location>
</feature>
<keyword evidence="4" id="KW-1185">Reference proteome</keyword>
<keyword evidence="2" id="KW-1133">Transmembrane helix</keyword>
<feature type="transmembrane region" description="Helical" evidence="2">
    <location>
        <begin position="266"/>
        <end position="286"/>
    </location>
</feature>
<dbReference type="Gene3D" id="1.20.58.340">
    <property type="entry name" value="Magnesium transport protein CorA, transmembrane region"/>
    <property type="match status" value="1"/>
</dbReference>
<dbReference type="OrthoDB" id="3561681at2759"/>
<accession>M7SXF0</accession>
<dbReference type="EMBL" id="KB706115">
    <property type="protein sequence ID" value="EMR69213.1"/>
    <property type="molecule type" value="Genomic_DNA"/>
</dbReference>
<organism evidence="3 4">
    <name type="scientific">Eutypa lata (strain UCR-EL1)</name>
    <name type="common">Grapevine dieback disease fungus</name>
    <name type="synonym">Eutypa armeniacae</name>
    <dbReference type="NCBI Taxonomy" id="1287681"/>
    <lineage>
        <taxon>Eukaryota</taxon>
        <taxon>Fungi</taxon>
        <taxon>Dikarya</taxon>
        <taxon>Ascomycota</taxon>
        <taxon>Pezizomycotina</taxon>
        <taxon>Sordariomycetes</taxon>
        <taxon>Xylariomycetidae</taxon>
        <taxon>Xylariales</taxon>
        <taxon>Diatrypaceae</taxon>
        <taxon>Eutypa</taxon>
    </lineage>
</organism>
<dbReference type="Proteomes" id="UP000012174">
    <property type="component" value="Unassembled WGS sequence"/>
</dbReference>
<feature type="region of interest" description="Disordered" evidence="1">
    <location>
        <begin position="170"/>
        <end position="203"/>
    </location>
</feature>
<evidence type="ECO:0000313" key="4">
    <source>
        <dbReference type="Proteomes" id="UP000012174"/>
    </source>
</evidence>